<evidence type="ECO:0000256" key="1">
    <source>
        <dbReference type="SAM" id="MobiDB-lite"/>
    </source>
</evidence>
<evidence type="ECO:0000313" key="2">
    <source>
        <dbReference type="EMBL" id="KKL11863.1"/>
    </source>
</evidence>
<sequence>MLETRTSVLGKRENLPRELGPYGREVKAGRSALGGDRLTEKKRQNRMRHRISGHVPTWIRLRLPDAPKV</sequence>
<protein>
    <submittedName>
        <fullName evidence="2">Uncharacterized protein</fullName>
    </submittedName>
</protein>
<gene>
    <name evidence="2" type="ORF">LCGC14_2541520</name>
</gene>
<proteinExistence type="predicted"/>
<accession>A0A0F9DIN6</accession>
<organism evidence="2">
    <name type="scientific">marine sediment metagenome</name>
    <dbReference type="NCBI Taxonomy" id="412755"/>
    <lineage>
        <taxon>unclassified sequences</taxon>
        <taxon>metagenomes</taxon>
        <taxon>ecological metagenomes</taxon>
    </lineage>
</organism>
<dbReference type="AlphaFoldDB" id="A0A0F9DIN6"/>
<dbReference type="EMBL" id="LAZR01041489">
    <property type="protein sequence ID" value="KKL11863.1"/>
    <property type="molecule type" value="Genomic_DNA"/>
</dbReference>
<comment type="caution">
    <text evidence="2">The sequence shown here is derived from an EMBL/GenBank/DDBJ whole genome shotgun (WGS) entry which is preliminary data.</text>
</comment>
<reference evidence="2" key="1">
    <citation type="journal article" date="2015" name="Nature">
        <title>Complex archaea that bridge the gap between prokaryotes and eukaryotes.</title>
        <authorList>
            <person name="Spang A."/>
            <person name="Saw J.H."/>
            <person name="Jorgensen S.L."/>
            <person name="Zaremba-Niedzwiedzka K."/>
            <person name="Martijn J."/>
            <person name="Lind A.E."/>
            <person name="van Eijk R."/>
            <person name="Schleper C."/>
            <person name="Guy L."/>
            <person name="Ettema T.J."/>
        </authorList>
    </citation>
    <scope>NUCLEOTIDE SEQUENCE</scope>
</reference>
<feature type="region of interest" description="Disordered" evidence="1">
    <location>
        <begin position="1"/>
        <end position="21"/>
    </location>
</feature>
<name>A0A0F9DIN6_9ZZZZ</name>